<gene>
    <name evidence="3" type="ORF">OHJ16_14690</name>
</gene>
<feature type="transmembrane region" description="Helical" evidence="2">
    <location>
        <begin position="256"/>
        <end position="273"/>
    </location>
</feature>
<name>A0ABT4IC09_9ACTO</name>
<keyword evidence="2" id="KW-0472">Membrane</keyword>
<feature type="transmembrane region" description="Helical" evidence="2">
    <location>
        <begin position="293"/>
        <end position="314"/>
    </location>
</feature>
<proteinExistence type="predicted"/>
<feature type="transmembrane region" description="Helical" evidence="2">
    <location>
        <begin position="321"/>
        <end position="342"/>
    </location>
</feature>
<feature type="region of interest" description="Disordered" evidence="1">
    <location>
        <begin position="61"/>
        <end position="248"/>
    </location>
</feature>
<accession>A0ABT4IC09</accession>
<evidence type="ECO:0000256" key="1">
    <source>
        <dbReference type="SAM" id="MobiDB-lite"/>
    </source>
</evidence>
<dbReference type="Proteomes" id="UP001072034">
    <property type="component" value="Unassembled WGS sequence"/>
</dbReference>
<sequence length="415" mass="42589">MSTENPGRPEDEAPGRNATNDPVGGGTPADETPSLEIPALAPVVGANGEILTVREDAAQFDAAPLSGPGPLGPGVGMAPPQAGTPTTPGTPATPGTPTTPQAGTPGPAAGAFPFERHDEDPLTLERPDSAVFAPDAGRPGKTDKPPVEDTAVRRRSLFTPAQPVPAETPSATGAAPAEAAAFPDAAPGAGEPAGYAASPGAGPGPNPVPTPAVEPEQPETRRTRRRSRPADNDEEDVPLDGSTVIGRPRSRAGTHWAGVLVSIVALPVTWFFLHDGASMATSHASDSFAFTMSPRGLTELAVGALALIIAMWVARRTSVGSIVVGTLSILLGLPFLVAPGVMTDAFSPFLSALSTQSALGQSMSTYLWADAVTGKFLALGLFMVMVGVVSYTARLEGRREQERIDRDRRRAGSAD</sequence>
<keyword evidence="2" id="KW-0812">Transmembrane</keyword>
<feature type="transmembrane region" description="Helical" evidence="2">
    <location>
        <begin position="376"/>
        <end position="393"/>
    </location>
</feature>
<evidence type="ECO:0000313" key="4">
    <source>
        <dbReference type="Proteomes" id="UP001072034"/>
    </source>
</evidence>
<organism evidence="3 4">
    <name type="scientific">Actinomyces israelii</name>
    <dbReference type="NCBI Taxonomy" id="1659"/>
    <lineage>
        <taxon>Bacteria</taxon>
        <taxon>Bacillati</taxon>
        <taxon>Actinomycetota</taxon>
        <taxon>Actinomycetes</taxon>
        <taxon>Actinomycetales</taxon>
        <taxon>Actinomycetaceae</taxon>
        <taxon>Actinomyces</taxon>
    </lineage>
</organism>
<reference evidence="3" key="1">
    <citation type="submission" date="2022-10" db="EMBL/GenBank/DDBJ databases">
        <title>Genome sequence of Actinomyces israelii ATCC 10048.</title>
        <authorList>
            <person name="Watt R.M."/>
            <person name="Tong W.M."/>
        </authorList>
    </citation>
    <scope>NUCLEOTIDE SEQUENCE</scope>
    <source>
        <strain evidence="3">ATCC 10048</strain>
    </source>
</reference>
<feature type="region of interest" description="Disordered" evidence="1">
    <location>
        <begin position="1"/>
        <end position="40"/>
    </location>
</feature>
<feature type="compositionally biased region" description="Low complexity" evidence="1">
    <location>
        <begin position="165"/>
        <end position="200"/>
    </location>
</feature>
<evidence type="ECO:0000313" key="3">
    <source>
        <dbReference type="EMBL" id="MCZ0859286.1"/>
    </source>
</evidence>
<dbReference type="RefSeq" id="WP_268918531.1">
    <property type="nucleotide sequence ID" value="NZ_JAPTMY010000046.1"/>
</dbReference>
<comment type="caution">
    <text evidence="3">The sequence shown here is derived from an EMBL/GenBank/DDBJ whole genome shotgun (WGS) entry which is preliminary data.</text>
</comment>
<keyword evidence="4" id="KW-1185">Reference proteome</keyword>
<keyword evidence="2" id="KW-1133">Transmembrane helix</keyword>
<feature type="compositionally biased region" description="Basic and acidic residues" evidence="1">
    <location>
        <begin position="114"/>
        <end position="128"/>
    </location>
</feature>
<evidence type="ECO:0000256" key="2">
    <source>
        <dbReference type="SAM" id="Phobius"/>
    </source>
</evidence>
<feature type="compositionally biased region" description="Low complexity" evidence="1">
    <location>
        <begin position="76"/>
        <end position="111"/>
    </location>
</feature>
<dbReference type="EMBL" id="JAPTMY010000046">
    <property type="protein sequence ID" value="MCZ0859286.1"/>
    <property type="molecule type" value="Genomic_DNA"/>
</dbReference>
<feature type="compositionally biased region" description="Pro residues" evidence="1">
    <location>
        <begin position="202"/>
        <end position="212"/>
    </location>
</feature>
<feature type="compositionally biased region" description="Basic and acidic residues" evidence="1">
    <location>
        <begin position="138"/>
        <end position="152"/>
    </location>
</feature>
<protein>
    <submittedName>
        <fullName evidence="3">Uncharacterized protein</fullName>
    </submittedName>
</protein>